<feature type="compositionally biased region" description="Low complexity" evidence="6">
    <location>
        <begin position="427"/>
        <end position="443"/>
    </location>
</feature>
<feature type="compositionally biased region" description="Basic and acidic residues" evidence="6">
    <location>
        <begin position="194"/>
        <end position="221"/>
    </location>
</feature>
<keyword evidence="5" id="KW-0694">RNA-binding</keyword>
<feature type="compositionally biased region" description="Gly residues" evidence="6">
    <location>
        <begin position="593"/>
        <end position="619"/>
    </location>
</feature>
<dbReference type="PANTHER" id="PTHR13112">
    <property type="entry name" value="UPF3 REGULATOR OF NONSENSE TRANSCRIPTS-LIKE PROTEIN"/>
    <property type="match status" value="1"/>
</dbReference>
<evidence type="ECO:0000256" key="5">
    <source>
        <dbReference type="PROSITE-ProRule" id="PRU00176"/>
    </source>
</evidence>
<comment type="similarity">
    <text evidence="2">Belongs to the RENT3 family.</text>
</comment>
<dbReference type="InterPro" id="IPR012677">
    <property type="entry name" value="Nucleotide-bd_a/b_plait_sf"/>
</dbReference>
<evidence type="ECO:0000256" key="6">
    <source>
        <dbReference type="SAM" id="MobiDB-lite"/>
    </source>
</evidence>
<feature type="compositionally biased region" description="Low complexity" evidence="6">
    <location>
        <begin position="620"/>
        <end position="637"/>
    </location>
</feature>
<dbReference type="CDD" id="cd00590">
    <property type="entry name" value="RRM_SF"/>
    <property type="match status" value="1"/>
</dbReference>
<dbReference type="SUPFAM" id="SSF54928">
    <property type="entry name" value="RNA-binding domain, RBD"/>
    <property type="match status" value="2"/>
</dbReference>
<dbReference type="Pfam" id="PF00076">
    <property type="entry name" value="RRM_1"/>
    <property type="match status" value="1"/>
</dbReference>
<feature type="compositionally biased region" description="Low complexity" evidence="6">
    <location>
        <begin position="473"/>
        <end position="498"/>
    </location>
</feature>
<keyword evidence="9" id="KW-1185">Reference proteome</keyword>
<feature type="region of interest" description="Disordered" evidence="6">
    <location>
        <begin position="130"/>
        <end position="506"/>
    </location>
</feature>
<feature type="domain" description="RRM" evidence="7">
    <location>
        <begin position="499"/>
        <end position="565"/>
    </location>
</feature>
<evidence type="ECO:0000256" key="1">
    <source>
        <dbReference type="ARBA" id="ARBA00004123"/>
    </source>
</evidence>
<accession>A0ABQ8GFP2</accession>
<comment type="caution">
    <text evidence="8">The sequence shown here is derived from an EMBL/GenBank/DDBJ whole genome shotgun (WGS) entry which is preliminary data.</text>
</comment>
<gene>
    <name evidence="8" type="ORF">B0J12DRAFT_570914</name>
</gene>
<dbReference type="EMBL" id="JAGTJR010000009">
    <property type="protein sequence ID" value="KAH7054438.1"/>
    <property type="molecule type" value="Genomic_DNA"/>
</dbReference>
<feature type="compositionally biased region" description="Basic and acidic residues" evidence="6">
    <location>
        <begin position="286"/>
        <end position="295"/>
    </location>
</feature>
<keyword evidence="4" id="KW-0539">Nucleus</keyword>
<feature type="compositionally biased region" description="Basic and acidic residues" evidence="6">
    <location>
        <begin position="381"/>
        <end position="396"/>
    </location>
</feature>
<feature type="region of interest" description="Disordered" evidence="6">
    <location>
        <begin position="1"/>
        <end position="48"/>
    </location>
</feature>
<reference evidence="8 9" key="1">
    <citation type="journal article" date="2021" name="Nat. Commun.">
        <title>Genetic determinants of endophytism in the Arabidopsis root mycobiome.</title>
        <authorList>
            <person name="Mesny F."/>
            <person name="Miyauchi S."/>
            <person name="Thiergart T."/>
            <person name="Pickel B."/>
            <person name="Atanasova L."/>
            <person name="Karlsson M."/>
            <person name="Huettel B."/>
            <person name="Barry K.W."/>
            <person name="Haridas S."/>
            <person name="Chen C."/>
            <person name="Bauer D."/>
            <person name="Andreopoulos W."/>
            <person name="Pangilinan J."/>
            <person name="LaButti K."/>
            <person name="Riley R."/>
            <person name="Lipzen A."/>
            <person name="Clum A."/>
            <person name="Drula E."/>
            <person name="Henrissat B."/>
            <person name="Kohler A."/>
            <person name="Grigoriev I.V."/>
            <person name="Martin F.M."/>
            <person name="Hacquard S."/>
        </authorList>
    </citation>
    <scope>NUCLEOTIDE SEQUENCE [LARGE SCALE GENOMIC DNA]</scope>
    <source>
        <strain evidence="8 9">MPI-SDFR-AT-0080</strain>
    </source>
</reference>
<feature type="compositionally biased region" description="Basic and acidic residues" evidence="6">
    <location>
        <begin position="230"/>
        <end position="276"/>
    </location>
</feature>
<dbReference type="Gene3D" id="3.30.70.330">
    <property type="match status" value="2"/>
</dbReference>
<sequence>MAPSPTAPQPGANGVLPVPAAALQKNPAPASANGTPRAASNRSQQPRLKLVVRRLAPGLTQQEFELALGDEWKSGQGKVDWFSYKPGKVSKDLAKPSRPSRAYLHLTEQAHVVPLADKVRKTAFTDAKNSTRDPALIGPPTVDFAPFNRIPGGRRRNDARQGLIDQDPEFKDFLESLTNPVPKSAPVDNAADEVAVKKDEVRTTPLIEHLREKKAAKEKPQPAKAQGKHGRGESKDEKAASKSEKRGRKGAKEEKSSKQSKAEKAAKESAPKEVKILNKASAGKNTESEKKDENKSTSGAPASERKRERGSASIAKQMLQRDLGIGPAAGGRRSRRDTAQEPAKTAAETTAAKDSAAVSPALSSPATPAPTAPAKTSSEARSGKKDSRPTRAERRAQKAAKASAEAASTDENKPTATPPAGPKILKKPQNGQQNNQKAAPAANSTAADIPANAHPPKAPTGPAAQQNQPAPTRPNSSRNANNASAAAAAAAPAPNSTAKQAFLKHANPSQGITEPLIEAALSVFGAIEKVEIDKRKGFAYVEFKEPDGLQKAIQASPVKVAEGAVQVLERKDKAPAQQRAPRVPPAGPTTGPMMGGRGGGGFRGGRGGRGRGGGGGGGANASTGAAAPAAASATPPAKAQVVAADSPS</sequence>
<dbReference type="PROSITE" id="PS50102">
    <property type="entry name" value="RRM"/>
    <property type="match status" value="1"/>
</dbReference>
<dbReference type="InterPro" id="IPR039722">
    <property type="entry name" value="Upf3"/>
</dbReference>
<dbReference type="Proteomes" id="UP000774617">
    <property type="component" value="Unassembled WGS sequence"/>
</dbReference>
<organism evidence="8 9">
    <name type="scientific">Macrophomina phaseolina</name>
    <dbReference type="NCBI Taxonomy" id="35725"/>
    <lineage>
        <taxon>Eukaryota</taxon>
        <taxon>Fungi</taxon>
        <taxon>Dikarya</taxon>
        <taxon>Ascomycota</taxon>
        <taxon>Pezizomycotina</taxon>
        <taxon>Dothideomycetes</taxon>
        <taxon>Dothideomycetes incertae sedis</taxon>
        <taxon>Botryosphaeriales</taxon>
        <taxon>Botryosphaeriaceae</taxon>
        <taxon>Macrophomina</taxon>
    </lineage>
</organism>
<evidence type="ECO:0000256" key="2">
    <source>
        <dbReference type="ARBA" id="ARBA00005991"/>
    </source>
</evidence>
<dbReference type="InterPro" id="IPR000504">
    <property type="entry name" value="RRM_dom"/>
</dbReference>
<protein>
    <submittedName>
        <fullName evidence="8">Smg-4/UPF3 family-domain-containing protein</fullName>
    </submittedName>
</protein>
<dbReference type="CDD" id="cd12455">
    <property type="entry name" value="RRM_like_Smg4_UPF3"/>
    <property type="match status" value="1"/>
</dbReference>
<dbReference type="PANTHER" id="PTHR13112:SF0">
    <property type="entry name" value="FI21285P1"/>
    <property type="match status" value="1"/>
</dbReference>
<feature type="compositionally biased region" description="Polar residues" evidence="6">
    <location>
        <begin position="32"/>
        <end position="46"/>
    </location>
</feature>
<feature type="compositionally biased region" description="Low complexity" evidence="6">
    <location>
        <begin position="340"/>
        <end position="366"/>
    </location>
</feature>
<dbReference type="Pfam" id="PF03467">
    <property type="entry name" value="Smg4_UPF3"/>
    <property type="match status" value="1"/>
</dbReference>
<comment type="subcellular location">
    <subcellularLocation>
        <location evidence="1">Nucleus</location>
    </subcellularLocation>
</comment>
<evidence type="ECO:0000313" key="8">
    <source>
        <dbReference type="EMBL" id="KAH7054438.1"/>
    </source>
</evidence>
<evidence type="ECO:0000259" key="7">
    <source>
        <dbReference type="PROSITE" id="PS50102"/>
    </source>
</evidence>
<name>A0ABQ8GFP2_9PEZI</name>
<evidence type="ECO:0000256" key="4">
    <source>
        <dbReference type="ARBA" id="ARBA00023242"/>
    </source>
</evidence>
<evidence type="ECO:0000313" key="9">
    <source>
        <dbReference type="Proteomes" id="UP000774617"/>
    </source>
</evidence>
<evidence type="ECO:0000256" key="3">
    <source>
        <dbReference type="ARBA" id="ARBA00023161"/>
    </source>
</evidence>
<feature type="region of interest" description="Disordered" evidence="6">
    <location>
        <begin position="569"/>
        <end position="648"/>
    </location>
</feature>
<dbReference type="InterPro" id="IPR005120">
    <property type="entry name" value="UPF3_dom"/>
</dbReference>
<proteinExistence type="inferred from homology"/>
<keyword evidence="3" id="KW-0866">Nonsense-mediated mRNA decay</keyword>
<dbReference type="SMART" id="SM00360">
    <property type="entry name" value="RRM"/>
    <property type="match status" value="1"/>
</dbReference>
<dbReference type="InterPro" id="IPR035979">
    <property type="entry name" value="RBD_domain_sf"/>
</dbReference>